<dbReference type="STRING" id="1121442.SAMN02745702_02390"/>
<evidence type="ECO:0000256" key="1">
    <source>
        <dbReference type="ARBA" id="ARBA00022801"/>
    </source>
</evidence>
<dbReference type="PANTHER" id="PTHR30337">
    <property type="entry name" value="COMPONENT OF ATP-DEPENDENT DSDNA EXONUCLEASE"/>
    <property type="match status" value="1"/>
</dbReference>
<evidence type="ECO:0000313" key="4">
    <source>
        <dbReference type="Proteomes" id="UP000189733"/>
    </source>
</evidence>
<dbReference type="InterPro" id="IPR050535">
    <property type="entry name" value="DNA_Repair-Maintenance_Comp"/>
</dbReference>
<evidence type="ECO:0000313" key="3">
    <source>
        <dbReference type="EMBL" id="SKA77882.1"/>
    </source>
</evidence>
<dbReference type="Pfam" id="PF00149">
    <property type="entry name" value="Metallophos"/>
    <property type="match status" value="1"/>
</dbReference>
<feature type="domain" description="Calcineurin-like phosphoesterase" evidence="2">
    <location>
        <begin position="3"/>
        <end position="198"/>
    </location>
</feature>
<dbReference type="Proteomes" id="UP000189733">
    <property type="component" value="Unassembled WGS sequence"/>
</dbReference>
<dbReference type="AlphaFoldDB" id="A0A1T4WKM3"/>
<sequence>MLSFIHAADIHLDSPLRGLERYEGAPVDAIRNASRRALENLVDYSISEAIPLLVISGDVYDGEWKDYQTGLFFAKQMVRLRDAGTRVVMIHGNHDAQSIISKKLHLPDNVRVLSSRKPESFDIGELGVTVHGQSFPKQAVTENIVRNYPPAIPGRFNIGLLHTALGGAEGHANYAPCTLHDLKSMGYQYWALGHVHDYKELNAEPPVLFCGTLQGRHIHETGAKGCVRVDVDESGEVSHSFIPLDVMRWAQVELDATDAANSDEICERLGDMLLPEIDNAEDRLLAVRVFITGTCPAHAELMRDEHALLNALRAKVMDTAFEQVWLEKVKLKTHAPVDLDALRDAPTPQGALLRTLEAAREDADQLPELNPDVQNLLDKLKAEGIPVPDIEDPAERAALLADVQDLLVPFIASAKESEA</sequence>
<proteinExistence type="predicted"/>
<keyword evidence="3" id="KW-0540">Nuclease</keyword>
<dbReference type="EMBL" id="FUYA01000008">
    <property type="protein sequence ID" value="SKA77882.1"/>
    <property type="molecule type" value="Genomic_DNA"/>
</dbReference>
<dbReference type="SUPFAM" id="SSF56300">
    <property type="entry name" value="Metallo-dependent phosphatases"/>
    <property type="match status" value="1"/>
</dbReference>
<dbReference type="OrthoDB" id="9773856at2"/>
<name>A0A1T4WKM3_9BACT</name>
<gene>
    <name evidence="3" type="ORF">SAMN02745702_02390</name>
</gene>
<dbReference type="PANTHER" id="PTHR30337:SF7">
    <property type="entry name" value="PHOSPHOESTERASE"/>
    <property type="match status" value="1"/>
</dbReference>
<dbReference type="InterPro" id="IPR014576">
    <property type="entry name" value="Pesterase_YhaO"/>
</dbReference>
<dbReference type="CDD" id="cd00840">
    <property type="entry name" value="MPP_Mre11_N"/>
    <property type="match status" value="1"/>
</dbReference>
<keyword evidence="4" id="KW-1185">Reference proteome</keyword>
<keyword evidence="1" id="KW-0378">Hydrolase</keyword>
<dbReference type="InterPro" id="IPR029052">
    <property type="entry name" value="Metallo-depent_PP-like"/>
</dbReference>
<organism evidence="3 4">
    <name type="scientific">Desulfobaculum bizertense DSM 18034</name>
    <dbReference type="NCBI Taxonomy" id="1121442"/>
    <lineage>
        <taxon>Bacteria</taxon>
        <taxon>Pseudomonadati</taxon>
        <taxon>Thermodesulfobacteriota</taxon>
        <taxon>Desulfovibrionia</taxon>
        <taxon>Desulfovibrionales</taxon>
        <taxon>Desulfovibrionaceae</taxon>
        <taxon>Desulfobaculum</taxon>
    </lineage>
</organism>
<keyword evidence="3" id="KW-0269">Exonuclease</keyword>
<dbReference type="PIRSF" id="PIRSF033091">
    <property type="entry name" value="Pesterase_YhaO"/>
    <property type="match status" value="1"/>
</dbReference>
<dbReference type="GO" id="GO:0004527">
    <property type="term" value="F:exonuclease activity"/>
    <property type="evidence" value="ECO:0007669"/>
    <property type="project" value="UniProtKB-KW"/>
</dbReference>
<protein>
    <submittedName>
        <fullName evidence="3">DNA repair exonuclease SbcCD nuclease subunit</fullName>
    </submittedName>
</protein>
<dbReference type="InterPro" id="IPR004843">
    <property type="entry name" value="Calcineurin-like_PHP"/>
</dbReference>
<dbReference type="Gene3D" id="3.60.21.10">
    <property type="match status" value="1"/>
</dbReference>
<evidence type="ECO:0000259" key="2">
    <source>
        <dbReference type="Pfam" id="PF00149"/>
    </source>
</evidence>
<reference evidence="3 4" key="1">
    <citation type="submission" date="2017-02" db="EMBL/GenBank/DDBJ databases">
        <authorList>
            <person name="Peterson S.W."/>
        </authorList>
    </citation>
    <scope>NUCLEOTIDE SEQUENCE [LARGE SCALE GENOMIC DNA]</scope>
    <source>
        <strain evidence="3 4">DSM 18034</strain>
    </source>
</reference>
<dbReference type="InterPro" id="IPR041796">
    <property type="entry name" value="Mre11_N"/>
</dbReference>
<dbReference type="RefSeq" id="WP_159445990.1">
    <property type="nucleotide sequence ID" value="NZ_FUYA01000008.1"/>
</dbReference>
<accession>A0A1T4WKM3</accession>